<keyword evidence="3" id="KW-1185">Reference proteome</keyword>
<accession>A0A2S4W3Z8</accession>
<comment type="caution">
    <text evidence="2">The sequence shown here is derived from an EMBL/GenBank/DDBJ whole genome shotgun (WGS) entry which is preliminary data.</text>
</comment>
<protein>
    <submittedName>
        <fullName evidence="2">Uncharacterized protein</fullName>
    </submittedName>
</protein>
<dbReference type="EMBL" id="PKSL01000007">
    <property type="protein sequence ID" value="POW16502.1"/>
    <property type="molecule type" value="Genomic_DNA"/>
</dbReference>
<proteinExistence type="predicted"/>
<sequence>MPLSCKQKKNNHPSLKSTAISSPTNSPNPDDTTKTNGHKPSPGNYIAPSSTQAPQVTDEEELGKQKTYFILASSTSYSCAGHCAVTDSQVPEILTQENFAKFLGFQGVSGGWGA</sequence>
<dbReference type="VEuPathDB" id="FungiDB:PSTT_01246"/>
<feature type="compositionally biased region" description="Basic residues" evidence="1">
    <location>
        <begin position="1"/>
        <end position="11"/>
    </location>
</feature>
<dbReference type="Proteomes" id="UP000239156">
    <property type="component" value="Unassembled WGS sequence"/>
</dbReference>
<evidence type="ECO:0000256" key="1">
    <source>
        <dbReference type="SAM" id="MobiDB-lite"/>
    </source>
</evidence>
<organism evidence="2 3">
    <name type="scientific">Puccinia striiformis</name>
    <dbReference type="NCBI Taxonomy" id="27350"/>
    <lineage>
        <taxon>Eukaryota</taxon>
        <taxon>Fungi</taxon>
        <taxon>Dikarya</taxon>
        <taxon>Basidiomycota</taxon>
        <taxon>Pucciniomycotina</taxon>
        <taxon>Pucciniomycetes</taxon>
        <taxon>Pucciniales</taxon>
        <taxon>Pucciniaceae</taxon>
        <taxon>Puccinia</taxon>
    </lineage>
</organism>
<dbReference type="VEuPathDB" id="FungiDB:PSHT_09744"/>
<feature type="region of interest" description="Disordered" evidence="1">
    <location>
        <begin position="1"/>
        <end position="60"/>
    </location>
</feature>
<name>A0A2S4W3Z8_9BASI</name>
<evidence type="ECO:0000313" key="2">
    <source>
        <dbReference type="EMBL" id="POW16502.1"/>
    </source>
</evidence>
<gene>
    <name evidence="2" type="ORF">PSTT_01246</name>
</gene>
<evidence type="ECO:0000313" key="3">
    <source>
        <dbReference type="Proteomes" id="UP000239156"/>
    </source>
</evidence>
<reference evidence="2" key="1">
    <citation type="submission" date="2017-12" db="EMBL/GenBank/DDBJ databases">
        <title>Gene loss provides genomic basis for host adaptation in cereal stripe rust fungi.</title>
        <authorList>
            <person name="Xia C."/>
        </authorList>
    </citation>
    <scope>NUCLEOTIDE SEQUENCE [LARGE SCALE GENOMIC DNA]</scope>
    <source>
        <strain evidence="2">93-210</strain>
    </source>
</reference>
<dbReference type="AlphaFoldDB" id="A0A2S4W3Z8"/>
<feature type="compositionally biased region" description="Polar residues" evidence="1">
    <location>
        <begin position="12"/>
        <end position="30"/>
    </location>
</feature>